<dbReference type="GO" id="GO:0005840">
    <property type="term" value="C:ribosome"/>
    <property type="evidence" value="ECO:0007669"/>
    <property type="project" value="UniProtKB-KW"/>
</dbReference>
<sequence>MGIDKAHLVTITLSNAVLIRFDTWMSAVRMAAVVFRLPNQDSVFNFLLPVASSVIS</sequence>
<proteinExistence type="predicted"/>
<dbReference type="AlphaFoldDB" id="A0A830BM53"/>
<keyword evidence="2" id="KW-1185">Reference proteome</keyword>
<dbReference type="EMBL" id="BMAC01000110">
    <property type="protein sequence ID" value="GFP85704.1"/>
    <property type="molecule type" value="Genomic_DNA"/>
</dbReference>
<dbReference type="Proteomes" id="UP000653305">
    <property type="component" value="Unassembled WGS sequence"/>
</dbReference>
<comment type="caution">
    <text evidence="1">The sequence shown here is derived from an EMBL/GenBank/DDBJ whole genome shotgun (WGS) entry which is preliminary data.</text>
</comment>
<protein>
    <submittedName>
        <fullName evidence="1">60S ribosomal protein l9-1</fullName>
    </submittedName>
</protein>
<reference evidence="1" key="1">
    <citation type="submission" date="2020-07" db="EMBL/GenBank/DDBJ databases">
        <title>Ethylene signaling mediates host invasion by parasitic plants.</title>
        <authorList>
            <person name="Yoshida S."/>
        </authorList>
    </citation>
    <scope>NUCLEOTIDE SEQUENCE</scope>
    <source>
        <strain evidence="1">Okayama</strain>
    </source>
</reference>
<keyword evidence="1" id="KW-0689">Ribosomal protein</keyword>
<organism evidence="1 2">
    <name type="scientific">Phtheirospermum japonicum</name>
    <dbReference type="NCBI Taxonomy" id="374723"/>
    <lineage>
        <taxon>Eukaryota</taxon>
        <taxon>Viridiplantae</taxon>
        <taxon>Streptophyta</taxon>
        <taxon>Embryophyta</taxon>
        <taxon>Tracheophyta</taxon>
        <taxon>Spermatophyta</taxon>
        <taxon>Magnoliopsida</taxon>
        <taxon>eudicotyledons</taxon>
        <taxon>Gunneridae</taxon>
        <taxon>Pentapetalae</taxon>
        <taxon>asterids</taxon>
        <taxon>lamiids</taxon>
        <taxon>Lamiales</taxon>
        <taxon>Orobanchaceae</taxon>
        <taxon>Orobanchaceae incertae sedis</taxon>
        <taxon>Phtheirospermum</taxon>
    </lineage>
</organism>
<evidence type="ECO:0000313" key="2">
    <source>
        <dbReference type="Proteomes" id="UP000653305"/>
    </source>
</evidence>
<name>A0A830BM53_9LAMI</name>
<keyword evidence="1" id="KW-0687">Ribonucleoprotein</keyword>
<evidence type="ECO:0000313" key="1">
    <source>
        <dbReference type="EMBL" id="GFP85704.1"/>
    </source>
</evidence>
<accession>A0A830BM53</accession>
<gene>
    <name evidence="1" type="ORF">PHJA_000714100</name>
</gene>